<keyword evidence="1" id="KW-0472">Membrane</keyword>
<evidence type="ECO:0000313" key="2">
    <source>
        <dbReference type="EMBL" id="GAA3995395.1"/>
    </source>
</evidence>
<sequence length="439" mass="48764">MIISLRFRYTLLILAFLVTDRAFTEFVFVNEDDAVLNRYNYVLVALSLYVILRNYRYLSAIMQGWFWVIMAGLVLLALESYAGWGAWMIYPHVFSKLTILLPVFAVGAYYSRHGLPPLETLMRLLLLGLLANLLFFHPEALSLSAFLDNERGFGSTSAMLVLLPTLYYLNEYFARGGLLRLLVFFLGVGMIVFLQHRSVWLALGLALPLNAVLLALGRVEGTRLSPNRLLPLALIPLALLISGGLAVLSNPQVLQKLGDSMQDIIHPDKQGTGSWRLRQFEAYEPFLYKYPVAGMRLKGFELPIQFYAPDSNLPVWPNWTGHHFHSFYVDRIFYFGLIGVGLVLVVPVLLLGHRLLQPVPLAPAATAFALFSLGMLVYGISYDWPPCFYAILGLTLAAASPVLIRSSPPAALPISLPLASFAPFSPTSHATASAPDSGR</sequence>
<dbReference type="Proteomes" id="UP001500567">
    <property type="component" value="Unassembled WGS sequence"/>
</dbReference>
<evidence type="ECO:0000313" key="3">
    <source>
        <dbReference type="Proteomes" id="UP001500567"/>
    </source>
</evidence>
<feature type="transmembrane region" description="Helical" evidence="1">
    <location>
        <begin position="229"/>
        <end position="248"/>
    </location>
</feature>
<keyword evidence="1" id="KW-0812">Transmembrane</keyword>
<feature type="transmembrane region" description="Helical" evidence="1">
    <location>
        <begin position="386"/>
        <end position="404"/>
    </location>
</feature>
<feature type="transmembrane region" description="Helical" evidence="1">
    <location>
        <begin position="34"/>
        <end position="52"/>
    </location>
</feature>
<name>A0ABP7RCV8_9BACT</name>
<proteinExistence type="predicted"/>
<feature type="transmembrane region" description="Helical" evidence="1">
    <location>
        <begin position="124"/>
        <end position="147"/>
    </location>
</feature>
<feature type="transmembrane region" description="Helical" evidence="1">
    <location>
        <begin position="200"/>
        <end position="217"/>
    </location>
</feature>
<accession>A0ABP7RCV8</accession>
<reference evidence="3" key="1">
    <citation type="journal article" date="2019" name="Int. J. Syst. Evol. Microbiol.">
        <title>The Global Catalogue of Microorganisms (GCM) 10K type strain sequencing project: providing services to taxonomists for standard genome sequencing and annotation.</title>
        <authorList>
            <consortium name="The Broad Institute Genomics Platform"/>
            <consortium name="The Broad Institute Genome Sequencing Center for Infectious Disease"/>
            <person name="Wu L."/>
            <person name="Ma J."/>
        </authorList>
    </citation>
    <scope>NUCLEOTIDE SEQUENCE [LARGE SCALE GENOMIC DNA]</scope>
    <source>
        <strain evidence="3">JCM 17224</strain>
    </source>
</reference>
<evidence type="ECO:0000256" key="1">
    <source>
        <dbReference type="SAM" id="Phobius"/>
    </source>
</evidence>
<organism evidence="2 3">
    <name type="scientific">Hymenobacter fastidiosus</name>
    <dbReference type="NCBI Taxonomy" id="486264"/>
    <lineage>
        <taxon>Bacteria</taxon>
        <taxon>Pseudomonadati</taxon>
        <taxon>Bacteroidota</taxon>
        <taxon>Cytophagia</taxon>
        <taxon>Cytophagales</taxon>
        <taxon>Hymenobacteraceae</taxon>
        <taxon>Hymenobacter</taxon>
    </lineage>
</organism>
<dbReference type="RefSeq" id="WP_345070417.1">
    <property type="nucleotide sequence ID" value="NZ_BAABDJ010000002.1"/>
</dbReference>
<protein>
    <recommendedName>
        <fullName evidence="4">O-antigen ligase domain-containing protein</fullName>
    </recommendedName>
</protein>
<feature type="transmembrane region" description="Helical" evidence="1">
    <location>
        <begin position="332"/>
        <end position="352"/>
    </location>
</feature>
<evidence type="ECO:0008006" key="4">
    <source>
        <dbReference type="Google" id="ProtNLM"/>
    </source>
</evidence>
<keyword evidence="1" id="KW-1133">Transmembrane helix</keyword>
<keyword evidence="3" id="KW-1185">Reference proteome</keyword>
<feature type="transmembrane region" description="Helical" evidence="1">
    <location>
        <begin position="177"/>
        <end position="194"/>
    </location>
</feature>
<feature type="transmembrane region" description="Helical" evidence="1">
    <location>
        <begin position="93"/>
        <end position="112"/>
    </location>
</feature>
<gene>
    <name evidence="2" type="ORF">GCM10022408_02310</name>
</gene>
<feature type="transmembrane region" description="Helical" evidence="1">
    <location>
        <begin position="64"/>
        <end position="87"/>
    </location>
</feature>
<comment type="caution">
    <text evidence="2">The sequence shown here is derived from an EMBL/GenBank/DDBJ whole genome shotgun (WGS) entry which is preliminary data.</text>
</comment>
<dbReference type="EMBL" id="BAABDJ010000002">
    <property type="protein sequence ID" value="GAA3995395.1"/>
    <property type="molecule type" value="Genomic_DNA"/>
</dbReference>
<feature type="transmembrane region" description="Helical" evidence="1">
    <location>
        <begin position="359"/>
        <end position="380"/>
    </location>
</feature>